<reference evidence="1 2" key="1">
    <citation type="submission" date="2019-01" db="EMBL/GenBank/DDBJ databases">
        <authorList>
            <person name="Chen W.-M."/>
        </authorList>
    </citation>
    <scope>NUCLEOTIDE SEQUENCE [LARGE SCALE GENOMIC DNA]</scope>
    <source>
        <strain evidence="1 2">ICH-3</strain>
    </source>
</reference>
<keyword evidence="2" id="KW-1185">Reference proteome</keyword>
<evidence type="ECO:0000313" key="1">
    <source>
        <dbReference type="EMBL" id="RVT49586.1"/>
    </source>
</evidence>
<gene>
    <name evidence="1" type="ORF">ENE75_18175</name>
</gene>
<sequence length="190" mass="20208">MERSSRDRLSVDLRGLKAPLLARAQAQRLTPSAFIRGMLAAQLGPPQDAASHPTSTSPTRVRASRVRLSLRMGAAEARRIHEGARRSGVSVGDYLSGLAAGVPVFTDGGTRQAHVGALMASTAELATLSRHLHRLATLLASGNVEAARPYRAMLASLNADVRRHLALASTVLADLQPRRGTAQPADVWAR</sequence>
<dbReference type="RefSeq" id="WP_128199758.1">
    <property type="nucleotide sequence ID" value="NZ_SACT01000007.1"/>
</dbReference>
<accession>A0A437JRL8</accession>
<dbReference type="EMBL" id="SACT01000007">
    <property type="protein sequence ID" value="RVT49586.1"/>
    <property type="molecule type" value="Genomic_DNA"/>
</dbReference>
<evidence type="ECO:0000313" key="2">
    <source>
        <dbReference type="Proteomes" id="UP000288178"/>
    </source>
</evidence>
<proteinExistence type="predicted"/>
<comment type="caution">
    <text evidence="1">The sequence shown here is derived from an EMBL/GenBank/DDBJ whole genome shotgun (WGS) entry which is preliminary data.</text>
</comment>
<dbReference type="OrthoDB" id="8902020at2"/>
<dbReference type="AlphaFoldDB" id="A0A437JRL8"/>
<protein>
    <submittedName>
        <fullName evidence="1">Uncharacterized protein</fullName>
    </submittedName>
</protein>
<name>A0A437JRL8_9BURK</name>
<organism evidence="1 2">
    <name type="scientific">Rubrivivax albus</name>
    <dbReference type="NCBI Taxonomy" id="2499835"/>
    <lineage>
        <taxon>Bacteria</taxon>
        <taxon>Pseudomonadati</taxon>
        <taxon>Pseudomonadota</taxon>
        <taxon>Betaproteobacteria</taxon>
        <taxon>Burkholderiales</taxon>
        <taxon>Sphaerotilaceae</taxon>
        <taxon>Rubrivivax</taxon>
    </lineage>
</organism>
<dbReference type="Proteomes" id="UP000288178">
    <property type="component" value="Unassembled WGS sequence"/>
</dbReference>